<dbReference type="InterPro" id="IPR029045">
    <property type="entry name" value="ClpP/crotonase-like_dom_sf"/>
</dbReference>
<dbReference type="SUPFAM" id="SSF52096">
    <property type="entry name" value="ClpP/crotonase"/>
    <property type="match status" value="1"/>
</dbReference>
<comment type="similarity">
    <text evidence="1">Belongs to the enoyl-CoA hydratase/isomerase family.</text>
</comment>
<dbReference type="Gene3D" id="3.90.226.10">
    <property type="entry name" value="2-enoyl-CoA Hydratase, Chain A, domain 1"/>
    <property type="match status" value="1"/>
</dbReference>
<dbReference type="PANTHER" id="PTHR43802:SF1">
    <property type="entry name" value="IP11341P-RELATED"/>
    <property type="match status" value="1"/>
</dbReference>
<evidence type="ECO:0000313" key="2">
    <source>
        <dbReference type="EMBL" id="GAG19364.1"/>
    </source>
</evidence>
<gene>
    <name evidence="2" type="ORF">S01H1_54705</name>
</gene>
<comment type="caution">
    <text evidence="2">The sequence shown here is derived from an EMBL/GenBank/DDBJ whole genome shotgun (WGS) entry which is preliminary data.</text>
</comment>
<dbReference type="PANTHER" id="PTHR43802">
    <property type="entry name" value="ENOYL-COA HYDRATASE"/>
    <property type="match status" value="1"/>
</dbReference>
<accession>X0VLY3</accession>
<name>X0VLY3_9ZZZZ</name>
<protein>
    <recommendedName>
        <fullName evidence="3">Enoyl-CoA hydratase</fullName>
    </recommendedName>
</protein>
<proteinExistence type="inferred from homology"/>
<dbReference type="EMBL" id="BARS01035510">
    <property type="protein sequence ID" value="GAG19364.1"/>
    <property type="molecule type" value="Genomic_DNA"/>
</dbReference>
<evidence type="ECO:0008006" key="3">
    <source>
        <dbReference type="Google" id="ProtNLM"/>
    </source>
</evidence>
<feature type="non-terminal residue" evidence="2">
    <location>
        <position position="1"/>
    </location>
</feature>
<dbReference type="AlphaFoldDB" id="X0VLY3"/>
<dbReference type="Pfam" id="PF00378">
    <property type="entry name" value="ECH_1"/>
    <property type="match status" value="1"/>
</dbReference>
<dbReference type="InterPro" id="IPR001753">
    <property type="entry name" value="Enoyl-CoA_hydra/iso"/>
</dbReference>
<organism evidence="2">
    <name type="scientific">marine sediment metagenome</name>
    <dbReference type="NCBI Taxonomy" id="412755"/>
    <lineage>
        <taxon>unclassified sequences</taxon>
        <taxon>metagenomes</taxon>
        <taxon>ecological metagenomes</taxon>
    </lineage>
</organism>
<reference evidence="2" key="1">
    <citation type="journal article" date="2014" name="Front. Microbiol.">
        <title>High frequency of phylogenetically diverse reductive dehalogenase-homologous genes in deep subseafloor sedimentary metagenomes.</title>
        <authorList>
            <person name="Kawai M."/>
            <person name="Futagami T."/>
            <person name="Toyoda A."/>
            <person name="Takaki Y."/>
            <person name="Nishi S."/>
            <person name="Hori S."/>
            <person name="Arai W."/>
            <person name="Tsubouchi T."/>
            <person name="Morono Y."/>
            <person name="Uchiyama I."/>
            <person name="Ito T."/>
            <person name="Fujiyama A."/>
            <person name="Inagaki F."/>
            <person name="Takami H."/>
        </authorList>
    </citation>
    <scope>NUCLEOTIDE SEQUENCE</scope>
    <source>
        <strain evidence="2">Expedition CK06-06</strain>
    </source>
</reference>
<evidence type="ECO:0000256" key="1">
    <source>
        <dbReference type="ARBA" id="ARBA00005254"/>
    </source>
</evidence>
<sequence>LTIAAEGSSFGEPEVRFGDGPVTLLMPWVVGMKKARELLYTGDSVSAQEAERLGIVNRVVPADKLEEETRAMAVKLSLVPPEVMRLTKQPINRTYEIMGLYEALKTNIDHSCVLHTAGIPELVEFDRIIEEQGLKAALKWRESRYS</sequence>
<dbReference type="CDD" id="cd06558">
    <property type="entry name" value="crotonase-like"/>
    <property type="match status" value="1"/>
</dbReference>